<keyword evidence="1" id="KW-0812">Transmembrane</keyword>
<dbReference type="EMBL" id="SJPL01000001">
    <property type="protein sequence ID" value="TWT68726.1"/>
    <property type="molecule type" value="Genomic_DNA"/>
</dbReference>
<dbReference type="EMBL" id="SJPZ01000002">
    <property type="protein sequence ID" value="TWU62121.1"/>
    <property type="molecule type" value="Genomic_DNA"/>
</dbReference>
<accession>A0A5C6FPW0</accession>
<feature type="transmembrane region" description="Helical" evidence="1">
    <location>
        <begin position="12"/>
        <end position="34"/>
    </location>
</feature>
<accession>A0A5C5XZ69</accession>
<evidence type="ECO:0000313" key="3">
    <source>
        <dbReference type="EMBL" id="TWU62121.1"/>
    </source>
</evidence>
<dbReference type="RefSeq" id="WP_145295324.1">
    <property type="nucleotide sequence ID" value="NZ_CP036319.1"/>
</dbReference>
<organism evidence="2 5">
    <name type="scientific">Crateriforma conspicua</name>
    <dbReference type="NCBI Taxonomy" id="2527996"/>
    <lineage>
        <taxon>Bacteria</taxon>
        <taxon>Pseudomonadati</taxon>
        <taxon>Planctomycetota</taxon>
        <taxon>Planctomycetia</taxon>
        <taxon>Planctomycetales</taxon>
        <taxon>Planctomycetaceae</taxon>
        <taxon>Crateriforma</taxon>
    </lineage>
</organism>
<proteinExistence type="predicted"/>
<reference evidence="4 5" key="1">
    <citation type="submission" date="2019-02" db="EMBL/GenBank/DDBJ databases">
        <title>Deep-cultivation of Planctomycetes and their phenomic and genomic characterization uncovers novel biology.</title>
        <authorList>
            <person name="Wiegand S."/>
            <person name="Jogler M."/>
            <person name="Boedeker C."/>
            <person name="Pinto D."/>
            <person name="Vollmers J."/>
            <person name="Rivas-Marin E."/>
            <person name="Kohn T."/>
            <person name="Peeters S.H."/>
            <person name="Heuer A."/>
            <person name="Rast P."/>
            <person name="Oberbeckmann S."/>
            <person name="Bunk B."/>
            <person name="Jeske O."/>
            <person name="Meyerdierks A."/>
            <person name="Storesund J.E."/>
            <person name="Kallscheuer N."/>
            <person name="Luecker S."/>
            <person name="Lage O.M."/>
            <person name="Pohl T."/>
            <person name="Merkel B.J."/>
            <person name="Hornburger P."/>
            <person name="Mueller R.-W."/>
            <person name="Bruemmer F."/>
            <person name="Labrenz M."/>
            <person name="Spormann A.M."/>
            <person name="Op Den Camp H."/>
            <person name="Overmann J."/>
            <person name="Amann R."/>
            <person name="Jetten M.S.M."/>
            <person name="Mascher T."/>
            <person name="Medema M.H."/>
            <person name="Devos D.P."/>
            <person name="Kaster A.-K."/>
            <person name="Ovreas L."/>
            <person name="Rohde M."/>
            <person name="Galperin M.Y."/>
            <person name="Jogler C."/>
        </authorList>
    </citation>
    <scope>NUCLEOTIDE SEQUENCE [LARGE SCALE GENOMIC DNA]</scope>
    <source>
        <strain evidence="2 5">Pan14r</strain>
        <strain evidence="3 4">V7</strain>
    </source>
</reference>
<keyword evidence="1" id="KW-1133">Transmembrane helix</keyword>
<protein>
    <submittedName>
        <fullName evidence="2">Uncharacterized protein</fullName>
    </submittedName>
</protein>
<comment type="caution">
    <text evidence="2">The sequence shown here is derived from an EMBL/GenBank/DDBJ whole genome shotgun (WGS) entry which is preliminary data.</text>
</comment>
<evidence type="ECO:0000313" key="2">
    <source>
        <dbReference type="EMBL" id="TWT68726.1"/>
    </source>
</evidence>
<dbReference type="AlphaFoldDB" id="A0A5C5XZ69"/>
<evidence type="ECO:0000313" key="4">
    <source>
        <dbReference type="Proteomes" id="UP000316476"/>
    </source>
</evidence>
<keyword evidence="5" id="KW-1185">Reference proteome</keyword>
<name>A0A5C5XZ69_9PLAN</name>
<dbReference type="Proteomes" id="UP000316476">
    <property type="component" value="Unassembled WGS sequence"/>
</dbReference>
<evidence type="ECO:0000256" key="1">
    <source>
        <dbReference type="SAM" id="Phobius"/>
    </source>
</evidence>
<keyword evidence="1" id="KW-0472">Membrane</keyword>
<dbReference type="Proteomes" id="UP000317238">
    <property type="component" value="Unassembled WGS sequence"/>
</dbReference>
<gene>
    <name evidence="2" type="ORF">Pan14r_09730</name>
    <name evidence="3" type="ORF">V7x_38500</name>
</gene>
<evidence type="ECO:0000313" key="5">
    <source>
        <dbReference type="Proteomes" id="UP000317238"/>
    </source>
</evidence>
<sequence>MEQMKGLWRDTKFVWLTFLAAIFSFALLASWFYLLLLPCLPVCFVYFAFIRYDEEGNEKADIG</sequence>